<accession>A0ACA9UBZ3</accession>
<keyword evidence="2" id="KW-1185">Reference proteome</keyword>
<gene>
    <name evidence="1" type="ORF">CRV2_00016840</name>
</gene>
<reference evidence="1" key="1">
    <citation type="submission" date="2020-04" db="EMBL/GenBank/DDBJ databases">
        <authorList>
            <person name="Broberg M."/>
        </authorList>
    </citation>
    <scope>NUCLEOTIDE SEQUENCE</scope>
</reference>
<evidence type="ECO:0000313" key="1">
    <source>
        <dbReference type="EMBL" id="CAG9950579.1"/>
    </source>
</evidence>
<protein>
    <submittedName>
        <fullName evidence="1">Uncharacterized protein</fullName>
    </submittedName>
</protein>
<sequence>MPYSRTSRWSSPTELTHVLDEDGTPLPTAIWANMTQEQLEIYVWHLRTLEITSVLRLPDSTLARRGEVRQSRRIAPPDLEYDAAGRRTNTRIQRRRHALMAERHTCVEGIVASVPDYRTPSDYRRPTRFVDRLFIPNTEHPGVNVIGQILGPRGQSLKELQQRCAATISLRGRGSVKQGRGNVRRGGSVHSEDDSGQPLHALISADSRYKVQEAVRLLQQVVDDAISSPEEQNDRKNKQLRDLAIMNGTFRDDEAL</sequence>
<dbReference type="EMBL" id="CADEHS020000188">
    <property type="protein sequence ID" value="CAG9950579.1"/>
    <property type="molecule type" value="Genomic_DNA"/>
</dbReference>
<evidence type="ECO:0000313" key="2">
    <source>
        <dbReference type="Proteomes" id="UP000836387"/>
    </source>
</evidence>
<reference evidence="1" key="2">
    <citation type="submission" date="2021-10" db="EMBL/GenBank/DDBJ databases">
        <authorList>
            <person name="Piombo E."/>
        </authorList>
    </citation>
    <scope>NUCLEOTIDE SEQUENCE</scope>
</reference>
<proteinExistence type="predicted"/>
<dbReference type="Proteomes" id="UP000836387">
    <property type="component" value="Unassembled WGS sequence"/>
</dbReference>
<comment type="caution">
    <text evidence="1">The sequence shown here is derived from an EMBL/GenBank/DDBJ whole genome shotgun (WGS) entry which is preliminary data.</text>
</comment>
<name>A0ACA9UBZ3_BIOOC</name>
<organism evidence="1 2">
    <name type="scientific">Clonostachys rosea f. rosea IK726</name>
    <dbReference type="NCBI Taxonomy" id="1349383"/>
    <lineage>
        <taxon>Eukaryota</taxon>
        <taxon>Fungi</taxon>
        <taxon>Dikarya</taxon>
        <taxon>Ascomycota</taxon>
        <taxon>Pezizomycotina</taxon>
        <taxon>Sordariomycetes</taxon>
        <taxon>Hypocreomycetidae</taxon>
        <taxon>Hypocreales</taxon>
        <taxon>Bionectriaceae</taxon>
        <taxon>Clonostachys</taxon>
    </lineage>
</organism>